<organism evidence="1 2">
    <name type="scientific">Adhaeribacter pallidiroseus</name>
    <dbReference type="NCBI Taxonomy" id="2072847"/>
    <lineage>
        <taxon>Bacteria</taxon>
        <taxon>Pseudomonadati</taxon>
        <taxon>Bacteroidota</taxon>
        <taxon>Cytophagia</taxon>
        <taxon>Cytophagales</taxon>
        <taxon>Hymenobacteraceae</taxon>
        <taxon>Adhaeribacter</taxon>
    </lineage>
</organism>
<dbReference type="OrthoDB" id="965222at2"/>
<gene>
    <name evidence="1" type="ORF">AHMF7616_01918</name>
</gene>
<dbReference type="EMBL" id="QASA01000001">
    <property type="protein sequence ID" value="RDC63316.1"/>
    <property type="molecule type" value="Genomic_DNA"/>
</dbReference>
<reference evidence="1 2" key="1">
    <citation type="submission" date="2018-04" db="EMBL/GenBank/DDBJ databases">
        <title>Adhaeribacter sp. HMF7616 genome sequencing and assembly.</title>
        <authorList>
            <person name="Kang H."/>
            <person name="Kang J."/>
            <person name="Cha I."/>
            <person name="Kim H."/>
            <person name="Joh K."/>
        </authorList>
    </citation>
    <scope>NUCLEOTIDE SEQUENCE [LARGE SCALE GENOMIC DNA]</scope>
    <source>
        <strain evidence="1 2">HMF7616</strain>
    </source>
</reference>
<dbReference type="RefSeq" id="WP_115372645.1">
    <property type="nucleotide sequence ID" value="NZ_QASA01000001.1"/>
</dbReference>
<protein>
    <submittedName>
        <fullName evidence="1">Uncharacterized protein</fullName>
    </submittedName>
</protein>
<sequence length="72" mass="8340">MRTVEISVKDQDFSRLQSILKQLDFIEAIKEKEKTPISETALLSEQALAEDWDSEEDSRYEQLYKNTAQGTT</sequence>
<proteinExistence type="predicted"/>
<evidence type="ECO:0000313" key="1">
    <source>
        <dbReference type="EMBL" id="RDC63316.1"/>
    </source>
</evidence>
<keyword evidence="2" id="KW-1185">Reference proteome</keyword>
<dbReference type="Proteomes" id="UP000253919">
    <property type="component" value="Unassembled WGS sequence"/>
</dbReference>
<evidence type="ECO:0000313" key="2">
    <source>
        <dbReference type="Proteomes" id="UP000253919"/>
    </source>
</evidence>
<name>A0A369QJB0_9BACT</name>
<comment type="caution">
    <text evidence="1">The sequence shown here is derived from an EMBL/GenBank/DDBJ whole genome shotgun (WGS) entry which is preliminary data.</text>
</comment>
<dbReference type="AlphaFoldDB" id="A0A369QJB0"/>
<accession>A0A369QJB0</accession>